<gene>
    <name evidence="1" type="primary">p33</name>
    <name evidence="1" type="ORF">NezhNPV_ORF20</name>
</gene>
<dbReference type="InterPro" id="IPR007879">
    <property type="entry name" value="Baculo_p33"/>
</dbReference>
<proteinExistence type="predicted"/>
<dbReference type="Pfam" id="PF05214">
    <property type="entry name" value="Baculo_p33"/>
    <property type="match status" value="1"/>
</dbReference>
<sequence>MTSNLMYRYIDMLKFEIETLCRQIFLNIGKENYVAINQKEVTYYLQIFGAITHQNISDSFTTNLMELCAEHKNFDIAYQQLLMKTNLLNLQAENKKPSIGRYWDLIHLLSFVVDDIVSKRHKYDYKLVDNKIQNLYRLIANIYVKLGCSVCVEHYLLVRGMLLEPIERLRVSMLLEYRGMDIQTVPLNEDDDTAKVIPQNLCLYTSFRMHNHINNFRMIQRYKADSSVIQQTKQLQLYNPLVWSDYKKLLFE</sequence>
<reference evidence="1" key="1">
    <citation type="submission" date="2023-10" db="EMBL/GenBank/DDBJ databases">
        <authorList>
            <person name="Wang Q."/>
        </authorList>
    </citation>
    <scope>NUCLEOTIDE SEQUENCE</scope>
    <source>
        <strain evidence="1">BJZYA2014</strain>
    </source>
</reference>
<organism evidence="1">
    <name type="scientific">Nesodiprion zhejiangensis nucleopolyhedrovirus</name>
    <dbReference type="NCBI Taxonomy" id="3135970"/>
    <lineage>
        <taxon>Viruses</taxon>
        <taxon>Viruses incertae sedis</taxon>
        <taxon>Naldaviricetes</taxon>
        <taxon>Lefavirales</taxon>
        <taxon>Baculoviridae</taxon>
    </lineage>
</organism>
<dbReference type="EMBL" id="OR723730">
    <property type="protein sequence ID" value="WYD57065.1"/>
    <property type="molecule type" value="Genomic_DNA"/>
</dbReference>
<name>A0AAN0N7S2_9BACU</name>
<evidence type="ECO:0000313" key="1">
    <source>
        <dbReference type="EMBL" id="WYD57065.1"/>
    </source>
</evidence>
<accession>A0AAN0N7S2</accession>
<protein>
    <submittedName>
        <fullName evidence="1">P33</fullName>
    </submittedName>
</protein>